<proteinExistence type="predicted"/>
<dbReference type="EnsemblMetazoa" id="Aqu2.1.26002_001">
    <property type="protein sequence ID" value="Aqu2.1.26002_001"/>
    <property type="gene ID" value="Aqu2.1.26002"/>
</dbReference>
<name>A0A1X7UE11_AMPQE</name>
<sequence length="58" mass="6756">MVMDQMNVECHIQDGDSRSENVVIKHFPLFRVLQCGNHVAKNHAIKLDKLRKLKQIDN</sequence>
<evidence type="ECO:0008006" key="2">
    <source>
        <dbReference type="Google" id="ProtNLM"/>
    </source>
</evidence>
<protein>
    <recommendedName>
        <fullName evidence="2">MULE transposase domain-containing protein</fullName>
    </recommendedName>
</protein>
<dbReference type="AlphaFoldDB" id="A0A1X7UE11"/>
<evidence type="ECO:0000313" key="1">
    <source>
        <dbReference type="EnsemblMetazoa" id="Aqu2.1.26002_001"/>
    </source>
</evidence>
<organism evidence="1">
    <name type="scientific">Amphimedon queenslandica</name>
    <name type="common">Sponge</name>
    <dbReference type="NCBI Taxonomy" id="400682"/>
    <lineage>
        <taxon>Eukaryota</taxon>
        <taxon>Metazoa</taxon>
        <taxon>Porifera</taxon>
        <taxon>Demospongiae</taxon>
        <taxon>Heteroscleromorpha</taxon>
        <taxon>Haplosclerida</taxon>
        <taxon>Niphatidae</taxon>
        <taxon>Amphimedon</taxon>
    </lineage>
</organism>
<dbReference type="InParanoid" id="A0A1X7UE11"/>
<reference evidence="1" key="1">
    <citation type="submission" date="2017-05" db="UniProtKB">
        <authorList>
            <consortium name="EnsemblMetazoa"/>
        </authorList>
    </citation>
    <scope>IDENTIFICATION</scope>
</reference>
<accession>A0A1X7UE11</accession>